<dbReference type="PANTHER" id="PTHR13345:SF9">
    <property type="entry name" value="PROTEIN UXT"/>
    <property type="match status" value="1"/>
</dbReference>
<organism evidence="2 3">
    <name type="scientific">Dryococelus australis</name>
    <dbReference type="NCBI Taxonomy" id="614101"/>
    <lineage>
        <taxon>Eukaryota</taxon>
        <taxon>Metazoa</taxon>
        <taxon>Ecdysozoa</taxon>
        <taxon>Arthropoda</taxon>
        <taxon>Hexapoda</taxon>
        <taxon>Insecta</taxon>
        <taxon>Pterygota</taxon>
        <taxon>Neoptera</taxon>
        <taxon>Polyneoptera</taxon>
        <taxon>Phasmatodea</taxon>
        <taxon>Verophasmatodea</taxon>
        <taxon>Anareolatae</taxon>
        <taxon>Phasmatidae</taxon>
        <taxon>Eurycanthinae</taxon>
        <taxon>Dryococelus</taxon>
    </lineage>
</organism>
<comment type="caution">
    <text evidence="2">The sequence shown here is derived from an EMBL/GenBank/DDBJ whole genome shotgun (WGS) entry which is preliminary data.</text>
</comment>
<dbReference type="Gene3D" id="1.10.287.370">
    <property type="match status" value="1"/>
</dbReference>
<dbReference type="InterPro" id="IPR004127">
    <property type="entry name" value="Prefoldin_subunit_alpha"/>
</dbReference>
<dbReference type="Proteomes" id="UP001159363">
    <property type="component" value="Chromosome 1"/>
</dbReference>
<dbReference type="SUPFAM" id="SSF46579">
    <property type="entry name" value="Prefoldin"/>
    <property type="match status" value="1"/>
</dbReference>
<name>A0ABQ9IHA5_9NEOP</name>
<comment type="similarity">
    <text evidence="1">Belongs to the UXT family.</text>
</comment>
<dbReference type="InterPro" id="IPR009053">
    <property type="entry name" value="Prefoldin"/>
</dbReference>
<proteinExistence type="inferred from homology"/>
<dbReference type="Pfam" id="PF02996">
    <property type="entry name" value="Prefoldin"/>
    <property type="match status" value="1"/>
</dbReference>
<dbReference type="PANTHER" id="PTHR13345">
    <property type="entry name" value="MEDIATOR OF RNA POLYMERASE II TRANSCRIPTION SUBUNIT 10"/>
    <property type="match status" value="1"/>
</dbReference>
<gene>
    <name evidence="2" type="ORF">PR048_001431</name>
</gene>
<dbReference type="CDD" id="cd23158">
    <property type="entry name" value="Prefoldin_UXT"/>
    <property type="match status" value="1"/>
</dbReference>
<keyword evidence="3" id="KW-1185">Reference proteome</keyword>
<evidence type="ECO:0000313" key="3">
    <source>
        <dbReference type="Proteomes" id="UP001159363"/>
    </source>
</evidence>
<accession>A0ABQ9IHA5</accession>
<evidence type="ECO:0000313" key="2">
    <source>
        <dbReference type="EMBL" id="KAJ8896089.1"/>
    </source>
</evidence>
<reference evidence="2 3" key="1">
    <citation type="submission" date="2023-02" db="EMBL/GenBank/DDBJ databases">
        <title>LHISI_Scaffold_Assembly.</title>
        <authorList>
            <person name="Stuart O.P."/>
            <person name="Cleave R."/>
            <person name="Magrath M.J.L."/>
            <person name="Mikheyev A.S."/>
        </authorList>
    </citation>
    <scope>NUCLEOTIDE SEQUENCE [LARGE SCALE GENOMIC DNA]</scope>
    <source>
        <strain evidence="2">Daus_M_001</strain>
        <tissue evidence="2">Leg muscle</tissue>
    </source>
</reference>
<protein>
    <submittedName>
        <fullName evidence="2">Uncharacterized protein</fullName>
    </submittedName>
</protein>
<dbReference type="InterPro" id="IPR003994">
    <property type="entry name" value="UXT"/>
</dbReference>
<dbReference type="PRINTS" id="PR01502">
    <property type="entry name" value="UXTPROTEIN"/>
</dbReference>
<dbReference type="EMBL" id="JARBHB010000001">
    <property type="protein sequence ID" value="KAJ8896089.1"/>
    <property type="molecule type" value="Genomic_DNA"/>
</dbReference>
<sequence length="147" mass="17255">METKIPDKVLKYESFVNDVLKEDLKMVHSKLDLLNQEIHDMTSLKRDIELFLSQEKHKRPVTKTQMDIGCNFYVQANIARTDVLLLNIGLLHYVEVSFPEALRYVENRMKWLQEQVEKLRKDSALTKAHIKLVLTGLHQLQIPESQK</sequence>
<evidence type="ECO:0000256" key="1">
    <source>
        <dbReference type="ARBA" id="ARBA00007666"/>
    </source>
</evidence>